<protein>
    <recommendedName>
        <fullName evidence="2">PelB C-terminal domain-containing protein</fullName>
    </recommendedName>
</protein>
<keyword evidence="4" id="KW-1185">Reference proteome</keyword>
<accession>A0AA37RW97</accession>
<name>A0AA37RW97_9GAMM</name>
<feature type="domain" description="PelB C-terminal" evidence="2">
    <location>
        <begin position="926"/>
        <end position="1149"/>
    </location>
</feature>
<keyword evidence="1" id="KW-1133">Transmembrane helix</keyword>
<dbReference type="RefSeq" id="WP_141237355.1">
    <property type="nucleotide sequence ID" value="NZ_BSNC01000004.1"/>
</dbReference>
<keyword evidence="1" id="KW-0812">Transmembrane</keyword>
<feature type="transmembrane region" description="Helical" evidence="1">
    <location>
        <begin position="21"/>
        <end position="38"/>
    </location>
</feature>
<dbReference type="Pfam" id="PF24604">
    <property type="entry name" value="B-barrel_PelB_C"/>
    <property type="match status" value="1"/>
</dbReference>
<evidence type="ECO:0000259" key="2">
    <source>
        <dbReference type="Pfam" id="PF24604"/>
    </source>
</evidence>
<dbReference type="InterPro" id="IPR011990">
    <property type="entry name" value="TPR-like_helical_dom_sf"/>
</dbReference>
<dbReference type="InterPro" id="IPR057306">
    <property type="entry name" value="B-barrel_PelB_C"/>
</dbReference>
<sequence>MKSAKYDLRDKQKRIVLINRTSLYTLAIVTLTLLWVLQPNRDLLVRMMDSAQDPNIAIAFLKVLQDKDQPSLQVDYSLAFQYSRLGQYNKTRALLTPITRFYESELRISATSLYTQTLLNLTLVGNDSARQELEQYLLTKILEVEERQIDSFSDYALQIGRPNIAYYIRSQAGTPDEAQLLDLALQANLPGRAVEHAYRLYLDNPSQPNFAQVLALFEALKRFDNGFALYRRHQQLGLCEAQCKQTMVDFSLRANQPKQAARFAILKANSSSQSSDWLQASQLSLAASDQLAARYWLEKVAEVEAKETYLEKLHDYALWEGKPQRALQYSKKLLAIESSQSRLQQALLEAGAVGDIQAASDFGYELARKGLLADGERLVWVNNNDKAFGARLTLVRLQNLQQQFPKSQFYWGQTARFYGFTGQLQAVVDLWERRPSGQALDFETANYFAKSFVALGKLEQALAIYAEAQTLGQLDGSQLAQILSLANYTGAEDIERAVQQALLVADAKRIDPYRLSELLDLSSSEDRQTLWQAYRETGSLVVLNSLLSYGLQTQDSQIIERVAAALESHQDDTQMAMSMRLQLQLYRGSLAQARASVESMLEQYPNNADALLNGLWLAVQLRDWQWLQQLYWRAAIGHQGDMAFYPVLGFGASKLGLLSQANYWYQALNQADQLRITDRLSWALVAEQQGNQALAQQQRWLVFSQFGQALKQSPQGELSYRSLVATFVGQQRAELDNELAIFERATNENVAYGLSIRSSFALQKYQYWQALDLLADVRFSDSIMLALAIAREDQPTMLALARDSNQLSEFERATAFDLLSENFAAWQAGEKALNSSLPANQQAPLQRFLADIHTEHSHGVRVEHTVQQTWNVAYDQLTYYRPLFDGWLNLDGYQEYGQPTTDLLDTYQAQRLRAGWVGRPWGELNAVELALNARQRFGKTTFGQMLYGSFNTGERVQQELRLSRHMPTTQSENMALLGREDRIEWSGSWRATRYEQLSLGLSLARFHTDFNDRIGDQFRAQLRVAEQLSREPGWQVYGQFDYQDNRISQQPLNGLSNYLNSDASLSGNQFLQPQYRKFTLGQHLVHGEVGVPGPDRRPPRYWLDTSVEYNFVTRRVGYGFSLAGGLPLMGSDELFFKLRWQSADQNNRKSLVWNLGYFVDF</sequence>
<evidence type="ECO:0000256" key="1">
    <source>
        <dbReference type="SAM" id="Phobius"/>
    </source>
</evidence>
<organism evidence="3 4">
    <name type="scientific">Paraferrimonas sedimenticola</name>
    <dbReference type="NCBI Taxonomy" id="375674"/>
    <lineage>
        <taxon>Bacteria</taxon>
        <taxon>Pseudomonadati</taxon>
        <taxon>Pseudomonadota</taxon>
        <taxon>Gammaproteobacteria</taxon>
        <taxon>Alteromonadales</taxon>
        <taxon>Ferrimonadaceae</taxon>
        <taxon>Paraferrimonas</taxon>
    </lineage>
</organism>
<proteinExistence type="predicted"/>
<dbReference type="EMBL" id="BSNC01000004">
    <property type="protein sequence ID" value="GLP96346.1"/>
    <property type="molecule type" value="Genomic_DNA"/>
</dbReference>
<gene>
    <name evidence="3" type="ORF">GCM10007895_16520</name>
</gene>
<evidence type="ECO:0000313" key="3">
    <source>
        <dbReference type="EMBL" id="GLP96346.1"/>
    </source>
</evidence>
<dbReference type="Gene3D" id="1.25.40.10">
    <property type="entry name" value="Tetratricopeptide repeat domain"/>
    <property type="match status" value="1"/>
</dbReference>
<reference evidence="3" key="2">
    <citation type="submission" date="2023-01" db="EMBL/GenBank/DDBJ databases">
        <title>Draft genome sequence of Paraferrimonas sedimenticola strain NBRC 101628.</title>
        <authorList>
            <person name="Sun Q."/>
            <person name="Mori K."/>
        </authorList>
    </citation>
    <scope>NUCLEOTIDE SEQUENCE</scope>
    <source>
        <strain evidence="3">NBRC 101628</strain>
    </source>
</reference>
<evidence type="ECO:0000313" key="4">
    <source>
        <dbReference type="Proteomes" id="UP001161422"/>
    </source>
</evidence>
<dbReference type="Proteomes" id="UP001161422">
    <property type="component" value="Unassembled WGS sequence"/>
</dbReference>
<dbReference type="AlphaFoldDB" id="A0AA37RW97"/>
<keyword evidence="1" id="KW-0472">Membrane</keyword>
<comment type="caution">
    <text evidence="3">The sequence shown here is derived from an EMBL/GenBank/DDBJ whole genome shotgun (WGS) entry which is preliminary data.</text>
</comment>
<reference evidence="3" key="1">
    <citation type="journal article" date="2014" name="Int. J. Syst. Evol. Microbiol.">
        <title>Complete genome sequence of Corynebacterium casei LMG S-19264T (=DSM 44701T), isolated from a smear-ripened cheese.</title>
        <authorList>
            <consortium name="US DOE Joint Genome Institute (JGI-PGF)"/>
            <person name="Walter F."/>
            <person name="Albersmeier A."/>
            <person name="Kalinowski J."/>
            <person name="Ruckert C."/>
        </authorList>
    </citation>
    <scope>NUCLEOTIDE SEQUENCE</scope>
    <source>
        <strain evidence="3">NBRC 101628</strain>
    </source>
</reference>